<keyword evidence="1" id="KW-1133">Transmembrane helix</keyword>
<comment type="caution">
    <text evidence="2">The sequence shown here is derived from an EMBL/GenBank/DDBJ whole genome shotgun (WGS) entry which is preliminary data.</text>
</comment>
<dbReference type="InterPro" id="IPR027417">
    <property type="entry name" value="P-loop_NTPase"/>
</dbReference>
<dbReference type="Proteomes" id="UP001165042">
    <property type="component" value="Unassembled WGS sequence"/>
</dbReference>
<feature type="transmembrane region" description="Helical" evidence="1">
    <location>
        <begin position="119"/>
        <end position="140"/>
    </location>
</feature>
<reference evidence="2" key="1">
    <citation type="submission" date="2023-02" db="EMBL/GenBank/DDBJ databases">
        <title>Actinokineospora globicatena NBRC 15670.</title>
        <authorList>
            <person name="Ichikawa N."/>
            <person name="Sato H."/>
            <person name="Tonouchi N."/>
        </authorList>
    </citation>
    <scope>NUCLEOTIDE SEQUENCE</scope>
    <source>
        <strain evidence="2">NBRC 15670</strain>
    </source>
</reference>
<proteinExistence type="predicted"/>
<evidence type="ECO:0000313" key="3">
    <source>
        <dbReference type="Proteomes" id="UP001165042"/>
    </source>
</evidence>
<sequence>MTDNSGLDDAEWDGARAGLRQLLLEALGRWNAVELLRGTEVTGYDLVADLERDPALLARVRAAQEQEGPLVRFGGRREDSVWRDLTPVARWKVWPMARTVVAAAASVVLTVMALPAMPFGFQVFGVVGTLCALVTALRALDRYGPEFGRALRGETDVVRDWAAHRLAGSWETLVATSIGPAIHRYARGQRIPVRGRPLDVHPTHALYQEDEDEPDLVETESVRRLTRVLERSDSGAVALAGRRGVGKSTLIRALASGAVSASGTPPLTVIASAPAAYDARDFVLHLYALLCRQVIAAVDEHGHGTGVDPFTLAGARLRRRASVIRRLLWMIALVLGAVGSVVVPAVATGTSVLTTAKDLASQVYAPDREATIGAAVAAVLVGLLVIEVARLALAGARSAFERLLAAVRSDDDLAVLGAVAREHLDRVRFLQTFTTGWSGKVSLPLQGEVSQTRQAQRAEQPLTHPEVVADFRLFAGQAARVLSTWERRARVVIAVDEVDKIGQPEKAHEFVNDIKGVFGIPGCLFLVSVSDDAVAAFERRGIAVRDAFDSAFSEMLVLRPFSLDESAQWLGDRVPGLSREFVMLCHCLSAGVPRELRRHAIEMVDLTADSYRPDVASVADLLVRADVTRKAAAFADVAAGIEDDRTPEFLSWVEALPAFHGPVDLAVRADPNRYRDSGLWQINGQAAALALLSATVLAVFTDEFDVLRSKGLVDDLVLARRQVGADWRVGLETVRRVRAALDLQSS</sequence>
<keyword evidence="1" id="KW-0812">Transmembrane</keyword>
<dbReference type="SUPFAM" id="SSF52540">
    <property type="entry name" value="P-loop containing nucleoside triphosphate hydrolases"/>
    <property type="match status" value="1"/>
</dbReference>
<name>A0A9W6VBM3_9PSEU</name>
<dbReference type="RefSeq" id="WP_285612304.1">
    <property type="nucleotide sequence ID" value="NZ_BSSD01000008.1"/>
</dbReference>
<organism evidence="2 3">
    <name type="scientific">Actinokineospora globicatena</name>
    <dbReference type="NCBI Taxonomy" id="103729"/>
    <lineage>
        <taxon>Bacteria</taxon>
        <taxon>Bacillati</taxon>
        <taxon>Actinomycetota</taxon>
        <taxon>Actinomycetes</taxon>
        <taxon>Pseudonocardiales</taxon>
        <taxon>Pseudonocardiaceae</taxon>
        <taxon>Actinokineospora</taxon>
    </lineage>
</organism>
<feature type="transmembrane region" description="Helical" evidence="1">
    <location>
        <begin position="327"/>
        <end position="350"/>
    </location>
</feature>
<accession>A0A9W6VBM3</accession>
<gene>
    <name evidence="2" type="ORF">Aglo03_49450</name>
</gene>
<evidence type="ECO:0000256" key="1">
    <source>
        <dbReference type="SAM" id="Phobius"/>
    </source>
</evidence>
<keyword evidence="3" id="KW-1185">Reference proteome</keyword>
<feature type="transmembrane region" description="Helical" evidence="1">
    <location>
        <begin position="93"/>
        <end position="113"/>
    </location>
</feature>
<evidence type="ECO:0008006" key="4">
    <source>
        <dbReference type="Google" id="ProtNLM"/>
    </source>
</evidence>
<protein>
    <recommendedName>
        <fullName evidence="4">KAP family P-loop domain-containing protein</fullName>
    </recommendedName>
</protein>
<evidence type="ECO:0000313" key="2">
    <source>
        <dbReference type="EMBL" id="GLW94129.1"/>
    </source>
</evidence>
<dbReference type="AlphaFoldDB" id="A0A9W6VBM3"/>
<dbReference type="EMBL" id="BSSD01000008">
    <property type="protein sequence ID" value="GLW94129.1"/>
    <property type="molecule type" value="Genomic_DNA"/>
</dbReference>
<feature type="transmembrane region" description="Helical" evidence="1">
    <location>
        <begin position="370"/>
        <end position="393"/>
    </location>
</feature>
<keyword evidence="1" id="KW-0472">Membrane</keyword>